<name>A0A443SPJ9_9ACAR</name>
<dbReference type="InterPro" id="IPR050302">
    <property type="entry name" value="Rab_GAP_TBC_domain"/>
</dbReference>
<keyword evidence="5" id="KW-1185">Reference proteome</keyword>
<dbReference type="STRING" id="299467.A0A443SPJ9"/>
<dbReference type="Proteomes" id="UP000288716">
    <property type="component" value="Unassembled WGS sequence"/>
</dbReference>
<evidence type="ECO:0000256" key="1">
    <source>
        <dbReference type="ARBA" id="ARBA00022468"/>
    </source>
</evidence>
<dbReference type="Gene3D" id="2.30.29.30">
    <property type="entry name" value="Pleckstrin-homology domain (PH domain)/Phosphotyrosine-binding domain (PTB)"/>
    <property type="match status" value="1"/>
</dbReference>
<dbReference type="EMBL" id="NCKV01000926">
    <property type="protein sequence ID" value="RWS29415.1"/>
    <property type="molecule type" value="Genomic_DNA"/>
</dbReference>
<proteinExistence type="predicted"/>
<dbReference type="Gene3D" id="1.10.8.270">
    <property type="entry name" value="putative rabgap domain of human tbc1 domain family member 14 like domains"/>
    <property type="match status" value="1"/>
</dbReference>
<reference evidence="4 5" key="1">
    <citation type="journal article" date="2018" name="Gigascience">
        <title>Genomes of trombidid mites reveal novel predicted allergens and laterally-transferred genes associated with secondary metabolism.</title>
        <authorList>
            <person name="Dong X."/>
            <person name="Chaisiri K."/>
            <person name="Xia D."/>
            <person name="Armstrong S.D."/>
            <person name="Fang Y."/>
            <person name="Donnelly M.J."/>
            <person name="Kadowaki T."/>
            <person name="McGarry J.W."/>
            <person name="Darby A.C."/>
            <person name="Makepeace B.L."/>
        </authorList>
    </citation>
    <scope>NUCLEOTIDE SEQUENCE [LARGE SCALE GENOMIC DNA]</scope>
    <source>
        <strain evidence="4">UoL-UT</strain>
    </source>
</reference>
<sequence>MNSVFKFPVKLIETKLVNKLWTYPMVSWIVAEVIGDWKRNGKTLEDVILKVNRSKLIATNEHRQLFACDLHLVCDFEQRFEDDNVFMFATREESGCKVTLYICTTINTEIVDCLIDCLKRFKAIYSVIHEMELMSKQYEVKLVEVTEEPDDMSINLIDKTIAKHREKFANANMVEKSLVDLLSPSERVRRRSRSLSTIQALDIDPSILTESRALENKLDARCDSEISLVSIESGEITDDSVASEKCTSKRDGFSDSGLNLSTNEVNDEPNDETVSNDCFKVKDRSQTVSEANFYRHSGMVHKDNMTLLFLIGRNEVQFISPDRKEVLLKKSLDLIVKCLQGNKYRDHFGLICRKLSTENVSQICYVFKCKNMNSVKEIMEVLEKTFQSAHQSFFSEKKNNIMCCPQCPMLLFHSVCKRVNVLKTAKEKNRKIKDSCEKFVQSYTELIINKVVTFRSVQEENEFLMAQLRRLAEKMQLVHDEHIHDTEEKKVMRMSFSKLSASLENIFKPFKTVSSVENGYGRSRSSTMDNSINRPFLGSMKTFTCLVNSKLNGNYIRHRSSSMSVTNNTCDSHVSKNYVIVEQCDEQKRSDDSKKKLSFKCLWKKVVKEHIETLRILKENKQLLSSLTLDASNIKLNYIDYYECEENCEEMWRSIFANSDCNYNDIVNAVRIGVPKQCRGKIWFLLTQRQKMESKSQCDCTFNLDIPFAKLLTKLAPNQHEIIIDLNRTFPNNDYFSLPFGIGQLSLFNVLKAYSLLDKELGYCQGTGFIAGILLIHADEETSFDLLKHLFIFIGLRKQYIPGMSLMKQLKESFSELLKVECPDIYYHFERHGVTLDMYATNWFLTLFASQFPIPFVSRFFDMLFVFGIEAIQRLSLCVLTYFKEDLLKLHSLDSIANFLKVRPASLTEREGRIIFDHFFTLKLTSNIVLDSNCGCNDINADS</sequence>
<comment type="caution">
    <text evidence="4">The sequence shown here is derived from an EMBL/GenBank/DDBJ whole genome shotgun (WGS) entry which is preliminary data.</text>
</comment>
<dbReference type="Pfam" id="PF00566">
    <property type="entry name" value="RabGAP-TBC"/>
    <property type="match status" value="1"/>
</dbReference>
<dbReference type="PROSITE" id="PS50086">
    <property type="entry name" value="TBC_RABGAP"/>
    <property type="match status" value="1"/>
</dbReference>
<dbReference type="InterPro" id="IPR011993">
    <property type="entry name" value="PH-like_dom_sf"/>
</dbReference>
<dbReference type="SUPFAM" id="SSF50729">
    <property type="entry name" value="PH domain-like"/>
    <property type="match status" value="1"/>
</dbReference>
<evidence type="ECO:0000313" key="5">
    <source>
        <dbReference type="Proteomes" id="UP000288716"/>
    </source>
</evidence>
<dbReference type="SMART" id="SM00164">
    <property type="entry name" value="TBC"/>
    <property type="match status" value="1"/>
</dbReference>
<dbReference type="InterPro" id="IPR000195">
    <property type="entry name" value="Rab-GAP-TBC_dom"/>
</dbReference>
<keyword evidence="1" id="KW-0343">GTPase activation</keyword>
<dbReference type="PANTHER" id="PTHR47219:SF16">
    <property type="entry name" value="GTPASE ACTIVATING PROTEIN"/>
    <property type="match status" value="1"/>
</dbReference>
<gene>
    <name evidence="4" type="ORF">B4U80_10307</name>
</gene>
<organism evidence="4 5">
    <name type="scientific">Leptotrombidium deliense</name>
    <dbReference type="NCBI Taxonomy" id="299467"/>
    <lineage>
        <taxon>Eukaryota</taxon>
        <taxon>Metazoa</taxon>
        <taxon>Ecdysozoa</taxon>
        <taxon>Arthropoda</taxon>
        <taxon>Chelicerata</taxon>
        <taxon>Arachnida</taxon>
        <taxon>Acari</taxon>
        <taxon>Acariformes</taxon>
        <taxon>Trombidiformes</taxon>
        <taxon>Prostigmata</taxon>
        <taxon>Anystina</taxon>
        <taxon>Parasitengona</taxon>
        <taxon>Trombiculoidea</taxon>
        <taxon>Trombiculidae</taxon>
        <taxon>Leptotrombidium</taxon>
    </lineage>
</organism>
<dbReference type="InterPro" id="IPR035969">
    <property type="entry name" value="Rab-GAP_TBC_sf"/>
</dbReference>
<accession>A0A443SPJ9</accession>
<evidence type="ECO:0000313" key="4">
    <source>
        <dbReference type="EMBL" id="RWS29415.1"/>
    </source>
</evidence>
<evidence type="ECO:0000259" key="3">
    <source>
        <dbReference type="PROSITE" id="PS50086"/>
    </source>
</evidence>
<dbReference type="GO" id="GO:0005096">
    <property type="term" value="F:GTPase activator activity"/>
    <property type="evidence" value="ECO:0007669"/>
    <property type="project" value="UniProtKB-KW"/>
</dbReference>
<dbReference type="Gene3D" id="1.10.472.80">
    <property type="entry name" value="Ypt/Rab-GAP domain of gyp1p, domain 3"/>
    <property type="match status" value="1"/>
</dbReference>
<feature type="domain" description="Rab-GAP TBC" evidence="3">
    <location>
        <begin position="673"/>
        <end position="868"/>
    </location>
</feature>
<dbReference type="PANTHER" id="PTHR47219">
    <property type="entry name" value="RAB GTPASE-ACTIVATING PROTEIN 1-LIKE"/>
    <property type="match status" value="1"/>
</dbReference>
<protein>
    <recommendedName>
        <fullName evidence="3">Rab-GAP TBC domain-containing protein</fullName>
    </recommendedName>
</protein>
<feature type="coiled-coil region" evidence="2">
    <location>
        <begin position="454"/>
        <end position="481"/>
    </location>
</feature>
<dbReference type="Gene3D" id="1.10.10.2750">
    <property type="match status" value="1"/>
</dbReference>
<dbReference type="FunFam" id="1.10.8.270:FF:000001">
    <property type="entry name" value="TBC1 domain family member 1"/>
    <property type="match status" value="1"/>
</dbReference>
<dbReference type="SUPFAM" id="SSF47923">
    <property type="entry name" value="Ypt/Rab-GAP domain of gyp1p"/>
    <property type="match status" value="2"/>
</dbReference>
<dbReference type="AlphaFoldDB" id="A0A443SPJ9"/>
<evidence type="ECO:0000256" key="2">
    <source>
        <dbReference type="SAM" id="Coils"/>
    </source>
</evidence>
<dbReference type="VEuPathDB" id="VectorBase:LDEU002625"/>
<dbReference type="OrthoDB" id="295078at2759"/>
<keyword evidence="2" id="KW-0175">Coiled coil</keyword>